<proteinExistence type="predicted"/>
<comment type="caution">
    <text evidence="1">The sequence shown here is derived from an EMBL/GenBank/DDBJ whole genome shotgun (WGS) entry which is preliminary data.</text>
</comment>
<evidence type="ECO:0000313" key="1">
    <source>
        <dbReference type="EMBL" id="KKK81468.1"/>
    </source>
</evidence>
<organism evidence="1">
    <name type="scientific">marine sediment metagenome</name>
    <dbReference type="NCBI Taxonomy" id="412755"/>
    <lineage>
        <taxon>unclassified sequences</taxon>
        <taxon>metagenomes</taxon>
        <taxon>ecological metagenomes</taxon>
    </lineage>
</organism>
<gene>
    <name evidence="1" type="ORF">LCGC14_2813110</name>
</gene>
<dbReference type="AlphaFoldDB" id="A0A0F8YJA4"/>
<sequence>MFSSSDVCETVETRLRNMGFDIPEEDGILDILDALAEVNFVKKSIKTIHLLQNFQILHL</sequence>
<protein>
    <submittedName>
        <fullName evidence="1">Uncharacterized protein</fullName>
    </submittedName>
</protein>
<reference evidence="1" key="1">
    <citation type="journal article" date="2015" name="Nature">
        <title>Complex archaea that bridge the gap between prokaryotes and eukaryotes.</title>
        <authorList>
            <person name="Spang A."/>
            <person name="Saw J.H."/>
            <person name="Jorgensen S.L."/>
            <person name="Zaremba-Niedzwiedzka K."/>
            <person name="Martijn J."/>
            <person name="Lind A.E."/>
            <person name="van Eijk R."/>
            <person name="Schleper C."/>
            <person name="Guy L."/>
            <person name="Ettema T.J."/>
        </authorList>
    </citation>
    <scope>NUCLEOTIDE SEQUENCE</scope>
</reference>
<dbReference type="EMBL" id="LAZR01053109">
    <property type="protein sequence ID" value="KKK81468.1"/>
    <property type="molecule type" value="Genomic_DNA"/>
</dbReference>
<accession>A0A0F8YJA4</accession>
<name>A0A0F8YJA4_9ZZZZ</name>